<dbReference type="Proteomes" id="UP000198407">
    <property type="component" value="Unassembled WGS sequence"/>
</dbReference>
<dbReference type="AlphaFoldDB" id="A0A239C7V5"/>
<evidence type="ECO:0000313" key="3">
    <source>
        <dbReference type="Proteomes" id="UP000198407"/>
    </source>
</evidence>
<evidence type="ECO:0000313" key="2">
    <source>
        <dbReference type="EMBL" id="SNS16335.1"/>
    </source>
</evidence>
<reference evidence="3" key="1">
    <citation type="submission" date="2017-06" db="EMBL/GenBank/DDBJ databases">
        <authorList>
            <person name="Varghese N."/>
            <person name="Submissions S."/>
        </authorList>
    </citation>
    <scope>NUCLEOTIDE SEQUENCE [LARGE SCALE GENOMIC DNA]</scope>
    <source>
        <strain evidence="3">DSM 22348</strain>
    </source>
</reference>
<dbReference type="PANTHER" id="PTHR38760:SF1">
    <property type="entry name" value="ADENYLATE CYCLASE"/>
    <property type="match status" value="1"/>
</dbReference>
<dbReference type="PIRSF" id="PIRSF001444">
    <property type="entry name" value="Adenylate_cycl"/>
    <property type="match status" value="1"/>
</dbReference>
<dbReference type="RefSeq" id="WP_042121038.1">
    <property type="nucleotide sequence ID" value="NZ_FZOL01000004.1"/>
</dbReference>
<accession>A0A239C7V5</accession>
<dbReference type="GO" id="GO:0006171">
    <property type="term" value="P:cAMP biosynthetic process"/>
    <property type="evidence" value="ECO:0007669"/>
    <property type="project" value="InterPro"/>
</dbReference>
<gene>
    <name evidence="2" type="ORF">SAMN05444352_10454</name>
</gene>
<organism evidence="2 3">
    <name type="scientific">Pseudomonas japonica</name>
    <dbReference type="NCBI Taxonomy" id="256466"/>
    <lineage>
        <taxon>Bacteria</taxon>
        <taxon>Pseudomonadati</taxon>
        <taxon>Pseudomonadota</taxon>
        <taxon>Gammaproteobacteria</taxon>
        <taxon>Pseudomonadales</taxon>
        <taxon>Pseudomonadaceae</taxon>
        <taxon>Pseudomonas</taxon>
    </lineage>
</organism>
<dbReference type="STRING" id="1215104.GCA_000730585_05049"/>
<dbReference type="Pfam" id="PF01295">
    <property type="entry name" value="Adenylate_cycl"/>
    <property type="match status" value="1"/>
</dbReference>
<feature type="domain" description="Adenylate cyclase class-I N-terminal" evidence="1">
    <location>
        <begin position="20"/>
        <end position="216"/>
    </location>
</feature>
<proteinExistence type="predicted"/>
<name>A0A239C7V5_9PSED</name>
<protein>
    <submittedName>
        <fullName evidence="2">Adenylate cyclase</fullName>
    </submittedName>
</protein>
<dbReference type="InterPro" id="IPR000274">
    <property type="entry name" value="Adenylate_cyclase_1"/>
</dbReference>
<dbReference type="Pfam" id="PF12633">
    <property type="entry name" value="Adenyl_cycl_N"/>
    <property type="match status" value="1"/>
</dbReference>
<sequence length="951" mass="109261">MNLPHEIRPDLDQGIDRKVLNQLRKRFLDLNQGRLARAMEGLSSRQQQVLTLLPLFFHVNHPLLPGYVSGTTPAGVSAYEPSPLVLAEAQRLTRSFSYKAKRGDNLLPIHGLFLMGSLGTLAQAEQSDMDIWVCHASDLGEAAVAELRKKCRLLEAWAASQGAEAHLFLIEPRQFVTGERDSRLSSDDCGTTQHYLLLDEFYRTAIWLAGRTPLWWLVPVYEEGNYAHYTQTLLSKRFVRCDEVLDLGHLAHIPPGEFVGAGLWQLFKGIESPYKSVLKLLLTEVYASEHPDVRCLSLHFKQAVFANVLDIDELDPYMMVYRRIEQYLQRRNETQRLELVRRSLYLKVNRKISQLARQKPNWQSELLERLTHEWGWDERQLALLDSRSQWKVRQVAAERRVLVAELNHSYRFLDQFARNLGATARIDQRDLNILGRRLYAAFERRAGKVEFVNPGVAPDLAEDTLTLVQSPDRKEPGQNHWGLYNGNLNALEWEHFTPIKRTRDLLDLLAWAHRNGVIDSATRLALHPGNSDLSEYELFNLLGSLQQSVMLPLATVSDARLLRPSVADEVLLLVNVGVDPLRHHRDLNILMTTERTDSLSYAGVRENLVLTLDQIILNSWNEVQVLRYDGEHALMRCIRDYLNSLDNGTADHPHRPRLRVRSFCHNRALAIAQRVEEVFTNAQALYDQRLEHRYLIQVQQHTHVLELFGSGVNLVSLDSHAALLAYLGEERSTYSPLALDANVLEDHDLALILPQGQPQCVQVFYRVQDTWADVYVLDEYNALWQQRLPFHDESSLLLPLQRFLQSVVFRRNARLPMDEQQAHPLDTLYYRVLPSGAGRARHVEPWQAPQLALDLPYYEVQAIIQATADNALHVTLYCNQKEFSELDHGDQLYTVVAREIIEQRRDAQRYRCYITDLDLSDLLADGQGSSMLYLRYKQDLERVLNQALAAV</sequence>
<dbReference type="InterPro" id="IPR024685">
    <property type="entry name" value="Adenylate_cyclase_1_N"/>
</dbReference>
<dbReference type="GO" id="GO:0004016">
    <property type="term" value="F:adenylate cyclase activity"/>
    <property type="evidence" value="ECO:0007669"/>
    <property type="project" value="InterPro"/>
</dbReference>
<dbReference type="PANTHER" id="PTHR38760">
    <property type="entry name" value="ADENYLATE CYCLASE"/>
    <property type="match status" value="1"/>
</dbReference>
<dbReference type="OrthoDB" id="5571448at2"/>
<dbReference type="EMBL" id="FZOL01000004">
    <property type="protein sequence ID" value="SNS16335.1"/>
    <property type="molecule type" value="Genomic_DNA"/>
</dbReference>
<evidence type="ECO:0000259" key="1">
    <source>
        <dbReference type="Pfam" id="PF12633"/>
    </source>
</evidence>
<keyword evidence="3" id="KW-1185">Reference proteome</keyword>